<dbReference type="OrthoDB" id="2989987at2759"/>
<feature type="region of interest" description="Disordered" evidence="1">
    <location>
        <begin position="216"/>
        <end position="235"/>
    </location>
</feature>
<gene>
    <name evidence="3" type="ORF">BDN70DRAFT_224251</name>
</gene>
<reference evidence="3" key="1">
    <citation type="submission" date="2020-11" db="EMBL/GenBank/DDBJ databases">
        <authorList>
            <consortium name="DOE Joint Genome Institute"/>
            <person name="Ahrendt S."/>
            <person name="Riley R."/>
            <person name="Andreopoulos W."/>
            <person name="Labutti K."/>
            <person name="Pangilinan J."/>
            <person name="Ruiz-Duenas F.J."/>
            <person name="Barrasa J.M."/>
            <person name="Sanchez-Garcia M."/>
            <person name="Camarero S."/>
            <person name="Miyauchi S."/>
            <person name="Serrano A."/>
            <person name="Linde D."/>
            <person name="Babiker R."/>
            <person name="Drula E."/>
            <person name="Ayuso-Fernandez I."/>
            <person name="Pacheco R."/>
            <person name="Padilla G."/>
            <person name="Ferreira P."/>
            <person name="Barriuso J."/>
            <person name="Kellner H."/>
            <person name="Castanera R."/>
            <person name="Alfaro M."/>
            <person name="Ramirez L."/>
            <person name="Pisabarro A.G."/>
            <person name="Kuo A."/>
            <person name="Tritt A."/>
            <person name="Lipzen A."/>
            <person name="He G."/>
            <person name="Yan M."/>
            <person name="Ng V."/>
            <person name="Cullen D."/>
            <person name="Martin F."/>
            <person name="Rosso M.-N."/>
            <person name="Henrissat B."/>
            <person name="Hibbett D."/>
            <person name="Martinez A.T."/>
            <person name="Grigoriev I.V."/>
        </authorList>
    </citation>
    <scope>NUCLEOTIDE SEQUENCE</scope>
    <source>
        <strain evidence="3">CIRM-BRFM 674</strain>
    </source>
</reference>
<keyword evidence="2" id="KW-0732">Signal</keyword>
<name>A0A9P5YVZ6_9AGAR</name>
<keyword evidence="4" id="KW-1185">Reference proteome</keyword>
<evidence type="ECO:0000256" key="1">
    <source>
        <dbReference type="SAM" id="MobiDB-lite"/>
    </source>
</evidence>
<organism evidence="3 4">
    <name type="scientific">Pholiota conissans</name>
    <dbReference type="NCBI Taxonomy" id="109636"/>
    <lineage>
        <taxon>Eukaryota</taxon>
        <taxon>Fungi</taxon>
        <taxon>Dikarya</taxon>
        <taxon>Basidiomycota</taxon>
        <taxon>Agaricomycotina</taxon>
        <taxon>Agaricomycetes</taxon>
        <taxon>Agaricomycetidae</taxon>
        <taxon>Agaricales</taxon>
        <taxon>Agaricineae</taxon>
        <taxon>Strophariaceae</taxon>
        <taxon>Pholiota</taxon>
    </lineage>
</organism>
<feature type="signal peptide" evidence="2">
    <location>
        <begin position="1"/>
        <end position="19"/>
    </location>
</feature>
<protein>
    <submittedName>
        <fullName evidence="3">Uncharacterized protein</fullName>
    </submittedName>
</protein>
<sequence length="271" mass="27658">MTTSRRFITLAALATTALAQLADLSASCNSTIATLSKDSALSTCLGVSNLEAIATLVLTNSTTSLVGPVGTWISGVCASPACSNDTLNSLASQLKTGCDVDVPPEIIKYYPTARKVLCLQEGSTNCITKTLTSIEKDLGGTLSVKTITDLINGNTQIPASLASDTAAYCTDCTKAMYSTIVNDVTELSREGYDGLLQQQCGASFIDGKVPTTISESFSSTSSTNTSSSASTTTTGTNSGALSAFSVLSTGTLSGLGASGLVLVSTVFAFLI</sequence>
<feature type="chain" id="PRO_5040310445" evidence="2">
    <location>
        <begin position="20"/>
        <end position="271"/>
    </location>
</feature>
<evidence type="ECO:0000313" key="3">
    <source>
        <dbReference type="EMBL" id="KAF9475695.1"/>
    </source>
</evidence>
<dbReference type="PANTHER" id="PTHR34862">
    <property type="entry name" value="SPARK DOMAIN-CONTAINING PROTEIN"/>
    <property type="match status" value="1"/>
</dbReference>
<comment type="caution">
    <text evidence="3">The sequence shown here is derived from an EMBL/GenBank/DDBJ whole genome shotgun (WGS) entry which is preliminary data.</text>
</comment>
<evidence type="ECO:0000313" key="4">
    <source>
        <dbReference type="Proteomes" id="UP000807469"/>
    </source>
</evidence>
<dbReference type="PANTHER" id="PTHR34862:SF1">
    <property type="entry name" value="SPARK DOMAIN-CONTAINING PROTEIN"/>
    <property type="match status" value="1"/>
</dbReference>
<dbReference type="Proteomes" id="UP000807469">
    <property type="component" value="Unassembled WGS sequence"/>
</dbReference>
<dbReference type="EMBL" id="MU155322">
    <property type="protein sequence ID" value="KAF9475695.1"/>
    <property type="molecule type" value="Genomic_DNA"/>
</dbReference>
<accession>A0A9P5YVZ6</accession>
<dbReference type="AlphaFoldDB" id="A0A9P5YVZ6"/>
<evidence type="ECO:0000256" key="2">
    <source>
        <dbReference type="SAM" id="SignalP"/>
    </source>
</evidence>
<proteinExistence type="predicted"/>